<feature type="region of interest" description="Disordered" evidence="18">
    <location>
        <begin position="1097"/>
        <end position="1119"/>
    </location>
</feature>
<dbReference type="SMART" id="SM00451">
    <property type="entry name" value="ZnF_U1"/>
    <property type="match status" value="4"/>
</dbReference>
<feature type="compositionally biased region" description="Acidic residues" evidence="18">
    <location>
        <begin position="574"/>
        <end position="599"/>
    </location>
</feature>
<feature type="transmembrane region" description="Helical" evidence="19">
    <location>
        <begin position="2463"/>
        <end position="2485"/>
    </location>
</feature>
<feature type="compositionally biased region" description="Polar residues" evidence="18">
    <location>
        <begin position="1362"/>
        <end position="1394"/>
    </location>
</feature>
<feature type="compositionally biased region" description="Basic and acidic residues" evidence="18">
    <location>
        <begin position="513"/>
        <end position="528"/>
    </location>
</feature>
<feature type="compositionally biased region" description="Low complexity" evidence="18">
    <location>
        <begin position="1399"/>
        <end position="1413"/>
    </location>
</feature>
<dbReference type="EMBL" id="JACTAM010000014">
    <property type="protein sequence ID" value="KAI2656736.1"/>
    <property type="molecule type" value="Genomic_DNA"/>
</dbReference>
<feature type="compositionally biased region" description="Polar residues" evidence="18">
    <location>
        <begin position="1168"/>
        <end position="1185"/>
    </location>
</feature>
<dbReference type="InterPro" id="IPR003604">
    <property type="entry name" value="Matrin/U1-like-C_Znf_C2H2"/>
</dbReference>
<comment type="caution">
    <text evidence="22">The sequence shown here is derived from an EMBL/GenBank/DDBJ whole genome shotgun (WGS) entry which is preliminary data.</text>
</comment>
<protein>
    <recommendedName>
        <fullName evidence="16">Transmembrane protein 216</fullName>
    </recommendedName>
</protein>
<keyword evidence="11 19" id="KW-0472">Membrane</keyword>
<evidence type="ECO:0000313" key="23">
    <source>
        <dbReference type="Proteomes" id="UP000830375"/>
    </source>
</evidence>
<evidence type="ECO:0000256" key="16">
    <source>
        <dbReference type="ARBA" id="ARBA00039543"/>
    </source>
</evidence>
<dbReference type="Pfam" id="PF09799">
    <property type="entry name" value="Transmemb_17"/>
    <property type="match status" value="1"/>
</dbReference>
<evidence type="ECO:0000256" key="9">
    <source>
        <dbReference type="ARBA" id="ARBA00022833"/>
    </source>
</evidence>
<evidence type="ECO:0000313" key="22">
    <source>
        <dbReference type="EMBL" id="KAI2656736.1"/>
    </source>
</evidence>
<accession>A0ABQ8M1F1</accession>
<feature type="region of interest" description="Disordered" evidence="18">
    <location>
        <begin position="1433"/>
        <end position="1465"/>
    </location>
</feature>
<feature type="region of interest" description="Disordered" evidence="18">
    <location>
        <begin position="1729"/>
        <end position="2011"/>
    </location>
</feature>
<evidence type="ECO:0000256" key="19">
    <source>
        <dbReference type="SAM" id="Phobius"/>
    </source>
</evidence>
<feature type="compositionally biased region" description="Basic and acidic residues" evidence="18">
    <location>
        <begin position="840"/>
        <end position="853"/>
    </location>
</feature>
<feature type="compositionally biased region" description="Basic and acidic residues" evidence="18">
    <location>
        <begin position="1805"/>
        <end position="1815"/>
    </location>
</feature>
<evidence type="ECO:0000256" key="14">
    <source>
        <dbReference type="ARBA" id="ARBA00023273"/>
    </source>
</evidence>
<feature type="compositionally biased region" description="Polar residues" evidence="18">
    <location>
        <begin position="1051"/>
        <end position="1065"/>
    </location>
</feature>
<dbReference type="SUPFAM" id="SSF54928">
    <property type="entry name" value="RNA-binding domain, RBD"/>
    <property type="match status" value="3"/>
</dbReference>
<feature type="transmembrane region" description="Helical" evidence="19">
    <location>
        <begin position="2365"/>
        <end position="2387"/>
    </location>
</feature>
<feature type="compositionally biased region" description="Basic and acidic residues" evidence="18">
    <location>
        <begin position="189"/>
        <end position="202"/>
    </location>
</feature>
<keyword evidence="23" id="KW-1185">Reference proteome</keyword>
<feature type="compositionally biased region" description="Acidic residues" evidence="18">
    <location>
        <begin position="1817"/>
        <end position="1839"/>
    </location>
</feature>
<dbReference type="InterPro" id="IPR000504">
    <property type="entry name" value="RRM_dom"/>
</dbReference>
<feature type="compositionally biased region" description="Basic and acidic residues" evidence="18">
    <location>
        <begin position="2266"/>
        <end position="2286"/>
    </location>
</feature>
<feature type="compositionally biased region" description="Polar residues" evidence="18">
    <location>
        <begin position="2248"/>
        <end position="2265"/>
    </location>
</feature>
<keyword evidence="9" id="KW-0862">Zinc</keyword>
<feature type="compositionally biased region" description="Low complexity" evidence="18">
    <location>
        <begin position="1299"/>
        <end position="1308"/>
    </location>
</feature>
<evidence type="ECO:0000256" key="3">
    <source>
        <dbReference type="ARBA" id="ARBA00004141"/>
    </source>
</evidence>
<evidence type="ECO:0000256" key="12">
    <source>
        <dbReference type="ARBA" id="ARBA00023212"/>
    </source>
</evidence>
<evidence type="ECO:0000256" key="6">
    <source>
        <dbReference type="ARBA" id="ARBA00022723"/>
    </source>
</evidence>
<evidence type="ECO:0000256" key="2">
    <source>
        <dbReference type="ARBA" id="ARBA00004123"/>
    </source>
</evidence>
<feature type="compositionally biased region" description="Basic residues" evidence="18">
    <location>
        <begin position="1736"/>
        <end position="1750"/>
    </location>
</feature>
<dbReference type="PANTHER" id="PTHR13531">
    <property type="entry name" value="GEO07735P1-RELATED-RELATED"/>
    <property type="match status" value="1"/>
</dbReference>
<feature type="compositionally biased region" description="Basic and acidic residues" evidence="18">
    <location>
        <begin position="1919"/>
        <end position="2000"/>
    </location>
</feature>
<feature type="region of interest" description="Disordered" evidence="18">
    <location>
        <begin position="1165"/>
        <end position="1190"/>
    </location>
</feature>
<feature type="compositionally biased region" description="Low complexity" evidence="18">
    <location>
        <begin position="1539"/>
        <end position="1566"/>
    </location>
</feature>
<evidence type="ECO:0000256" key="18">
    <source>
        <dbReference type="SAM" id="MobiDB-lite"/>
    </source>
</evidence>
<feature type="region of interest" description="Disordered" evidence="18">
    <location>
        <begin position="119"/>
        <end position="213"/>
    </location>
</feature>
<feature type="region of interest" description="Disordered" evidence="18">
    <location>
        <begin position="1027"/>
        <end position="1066"/>
    </location>
</feature>
<proteinExistence type="predicted"/>
<gene>
    <name evidence="22" type="ORF">H4Q32_020724</name>
</gene>
<feature type="domain" description="RRM" evidence="20">
    <location>
        <begin position="1655"/>
        <end position="1728"/>
    </location>
</feature>
<feature type="domain" description="Matrin-type" evidence="21">
    <location>
        <begin position="987"/>
        <end position="1018"/>
    </location>
</feature>
<feature type="compositionally biased region" description="Polar residues" evidence="18">
    <location>
        <begin position="1892"/>
        <end position="1905"/>
    </location>
</feature>
<keyword evidence="13" id="KW-0539">Nucleus</keyword>
<feature type="region of interest" description="Disordered" evidence="18">
    <location>
        <begin position="691"/>
        <end position="714"/>
    </location>
</feature>
<dbReference type="InterPro" id="IPR035979">
    <property type="entry name" value="RBD_domain_sf"/>
</dbReference>
<feature type="compositionally biased region" description="Low complexity" evidence="18">
    <location>
        <begin position="154"/>
        <end position="164"/>
    </location>
</feature>
<evidence type="ECO:0000259" key="20">
    <source>
        <dbReference type="PROSITE" id="PS50102"/>
    </source>
</evidence>
<feature type="region of interest" description="Disordered" evidence="18">
    <location>
        <begin position="2116"/>
        <end position="2148"/>
    </location>
</feature>
<evidence type="ECO:0000256" key="1">
    <source>
        <dbReference type="ARBA" id="ARBA00004120"/>
    </source>
</evidence>
<evidence type="ECO:0000256" key="15">
    <source>
        <dbReference type="ARBA" id="ARBA00037712"/>
    </source>
</evidence>
<name>A0ABQ8M1F1_LABRO</name>
<keyword evidence="5 19" id="KW-0812">Transmembrane</keyword>
<sequence>MSQKLTGDDAQKGFAVGRGLLAAAETLNFSMGETHSDPYGSSSQSHGGMSGLVGGEGKDHDSQLSRRAGSHISNTMKLFASLGLSPTDLDALAQVPEENISVETLPHLIMQLKNRKMEAGRRMGGDMSTLSSETSYRGGRDDWSGSQGGRLDRSGGQSQSRSQSDFGYTSMQETSGRGYDMLDYSSGSGRDRQYSDLSHDSYRSLGMSTSSTSDDMFMQRRMGTPSQGKVQDFLGVMPIMFPHVCSLCDFDVHSVMEWTQHTNGIRHSENRRLLLQMSTSLSLDTKSRSDGLLGAAPIGASLQRTGMSSSWGSDSSMGMTSKMTSYSSAPPKAFLEMQTHEEALAMANYYQRKPAILHGKEIHIYLSKELMAIEKSGRPDRETRPIKRAVSQVVFFSNLPRGGEKKMELLTIARRFGTVEKHLFLNDEAFIQLSNPEDAEMLVKYYTLNPLTINRRNIRLNICTKYKTLTVPPGKGDQPREAPPRKSSTSSSTTSRTADKPSSKSQRSSSTSKSKEGSDEKEEPKAEEAEAVGDGSGDEDADVMEARDGDEEGFEEADADDVELSGDPEQTGEQQEDIDDTNVEEEEEEVEEEEEDPDAEQARDASYEAETAENQEDADEKQEETELEEPAASEAEQEENASDLPKEHEEQNEEQAEDEGAEEDSAEQESQNETDFPENIDEFVTLDELAEEEDAEKQDSKSKSRSTSGSSKDSGGLRVVNVIGFKRGYGYLDEVLALAKPFGKVVRHLVLDVRPEAFLELSSEQEARAMASFYSGNVMPSVCGKPVKCFIEMERWEDAEKMAEAYKENRPKFEGKRLLVYVSRKYKQLKNGHRPPVPEPEDKRPLKRERSGESETQSSSSGKSKDKKEEEPSVKKMKVDEPVTVKAEEQEEKESHNVSAETVPEVKSGPEEEQIKDSSEHHNMETESHQDEETGATPPVVESEKSVKTEEKPITAAPETKLETSHATLEPYDPNVPVGVEFVKMGYYCRVCFLFYSNEDTAKKIHCSSQAHYDKLKKYLEKEKAKAQKKSVKTGEKGTTPAPPQIKLKTSRPTHGNVPSWTLDMSYNHPYRNQPDDYGASNDKYKDSQRLYHRESTAYRSRIQSRSPEQTSPSSSEPVLSSVKALSFLHSCGLDAEDLQTLAELPEHLIATDTLPDLLAQIKKKKASGTSSSRSTVLQASSSSHSWDDRGHTQLVEYPLDMPVRQSYSLPREQLPTWDDHWENVQQANSPACTYTSSDSNYVVEYNHLKDKEPYFDKSSYATEPSRQKTSAVSQSYSSYSRDVGQSSHLSSRDDSHSSHLSNRDSASQPSHRSSRDVGQSSHLSSRDVSQSSYLSSRDVSQSSHRSSRDISHSSHLSSRDIGQSSHLSTRDVSLQPLLSSRDTVPPSLLSSRNIAPPSLLSSRDVGSSSLLSGREGGLPSLLSIRDLAPTSHLSSRDIGQSSHHRRTESAPRVPTRKEASDFHGKTPPVFPYACVLCDITVLSNKDWSVHIKGAQHANSQLSLVEKYPAWDQTIQSARRNDPQPVRPTSRTTQKRGGKSNSRNGSSASRSGASNSKSQSSSNQKRNNTEANKCKVVCVKFEVDEVNEAYLKKLLGQFGAISKIIMLPRMAFVNMGTASQAEDIVKYFYQNPLRIRGELIVFTLSAAFSFLQTSRVVSFSPLPSGDGIRSELTAVAKRFGAVKNSLFLPTRGYVEMSSAEEADKLVKHYSTNSLKIKGKTINVCSSTEYQTLGSSSRRRRRSCSPRRRSHRDSPSPKRRASEERSRSRKSQDSKKREESRRSREKTKESSRRDSSSKSRSKKSSPSKDQKSKTTTEESVEEKVEDDNDQSDIMADDSDLEGVAVIADDGEALNSEDELTVDDEMDDEAHDTSEEQEQDASEDAQAMKESDDQTTPLDMDTSSVKPETSECVPTATTSDRSGDCKEAKELQQGEQKEPQEMQKEPKEEPKELKEEPKELKKETKKLTEELQQAEQKELEKKQKALKKDQEELKQEEQKDDTVAMEEEAADFSENLDKEEVTTFQEYLRKYVCSVLGDEMEISTSITEEKFGKVLEVAGFPVAKKYSEADLMKIGKKYGDVAGCCLVRNNRKCKRQHIKLGGRNLRITVSKIYSQLNEGQSVDTDSEKEKVKQDIEETNKEPPSTLASSEERTVVMAETEISEEDAEVQEAKETNMDTIMQMSSDEEGSYGRVLRIRNLPMPDEYTDAEFLNIAEPYFLHGPRDGSIPPPIDLEEDDDDESKIENSISEQQTSANVKESSNDNQVDNSKADEKQDSAADDESGTKAENSDVVSETPTPVLDPAGTEFVRPVVGYFCNLCNAIYASEEEAKNEHCRTPMHHQKLKANQTSYLHDYFALSQLSSTPLQILFHLNGWYFAAFFIAEILMFIYKGVILPYPQSNLILDVVLLLLFLGLETLRLFYGWKGNLCQRTLALFVSVGILVPCAVLSVYYLLLQTFVLRLEFVLNAVLLCFYSFELVLGLMTISVFSR</sequence>
<dbReference type="Pfam" id="PF13893">
    <property type="entry name" value="RRM_5"/>
    <property type="match status" value="1"/>
</dbReference>
<feature type="transmembrane region" description="Helical" evidence="19">
    <location>
        <begin position="2431"/>
        <end position="2451"/>
    </location>
</feature>
<comment type="subcellular location">
    <subcellularLocation>
        <location evidence="1">Cytoplasm</location>
        <location evidence="1">Cytoskeleton</location>
        <location evidence="1">Cilium basal body</location>
    </subcellularLocation>
    <subcellularLocation>
        <location evidence="3">Membrane</location>
        <topology evidence="3">Multi-pass membrane protein</topology>
    </subcellularLocation>
    <subcellularLocation>
        <location evidence="2">Nucleus</location>
    </subcellularLocation>
</comment>
<dbReference type="PROSITE" id="PS50171">
    <property type="entry name" value="ZF_MATRIN"/>
    <property type="match status" value="1"/>
</dbReference>
<dbReference type="SMART" id="SM00355">
    <property type="entry name" value="ZnF_C2H2"/>
    <property type="match status" value="3"/>
</dbReference>
<dbReference type="InterPro" id="IPR019184">
    <property type="entry name" value="Uncharacterised_TM-17"/>
</dbReference>
<evidence type="ECO:0000256" key="11">
    <source>
        <dbReference type="ARBA" id="ARBA00023136"/>
    </source>
</evidence>
<keyword evidence="14" id="KW-0966">Cell projection</keyword>
<feature type="compositionally biased region" description="Polar residues" evidence="18">
    <location>
        <begin position="1433"/>
        <end position="1442"/>
    </location>
</feature>
<evidence type="ECO:0000256" key="10">
    <source>
        <dbReference type="ARBA" id="ARBA00022989"/>
    </source>
</evidence>
<feature type="region of interest" description="Disordered" evidence="18">
    <location>
        <begin position="1517"/>
        <end position="1567"/>
    </location>
</feature>
<organism evidence="22 23">
    <name type="scientific">Labeo rohita</name>
    <name type="common">Indian major carp</name>
    <name type="synonym">Cyprinus rohita</name>
    <dbReference type="NCBI Taxonomy" id="84645"/>
    <lineage>
        <taxon>Eukaryota</taxon>
        <taxon>Metazoa</taxon>
        <taxon>Chordata</taxon>
        <taxon>Craniata</taxon>
        <taxon>Vertebrata</taxon>
        <taxon>Euteleostomi</taxon>
        <taxon>Actinopterygii</taxon>
        <taxon>Neopterygii</taxon>
        <taxon>Teleostei</taxon>
        <taxon>Ostariophysi</taxon>
        <taxon>Cypriniformes</taxon>
        <taxon>Cyprinidae</taxon>
        <taxon>Labeoninae</taxon>
        <taxon>Labeonini</taxon>
        <taxon>Labeo</taxon>
    </lineage>
</organism>
<feature type="compositionally biased region" description="Basic and acidic residues" evidence="18">
    <location>
        <begin position="1751"/>
        <end position="1796"/>
    </location>
</feature>
<feature type="compositionally biased region" description="Acidic residues" evidence="18">
    <location>
        <begin position="2230"/>
        <end position="2239"/>
    </location>
</feature>
<dbReference type="SMART" id="SM00360">
    <property type="entry name" value="RRM"/>
    <property type="match status" value="3"/>
</dbReference>
<feature type="region of interest" description="Disordered" evidence="18">
    <location>
        <begin position="1258"/>
        <end position="1413"/>
    </location>
</feature>
<feature type="compositionally biased region" description="Low complexity" evidence="18">
    <location>
        <begin position="705"/>
        <end position="714"/>
    </location>
</feature>
<feature type="region of interest" description="Disordered" evidence="18">
    <location>
        <begin position="33"/>
        <end position="68"/>
    </location>
</feature>
<keyword evidence="7" id="KW-0863">Zinc-finger</keyword>
<feature type="compositionally biased region" description="Low complexity" evidence="18">
    <location>
        <begin position="1271"/>
        <end position="1281"/>
    </location>
</feature>
<feature type="compositionally biased region" description="Basic and acidic residues" evidence="18">
    <location>
        <begin position="863"/>
        <end position="896"/>
    </location>
</feature>
<keyword evidence="4" id="KW-0963">Cytoplasm</keyword>
<evidence type="ECO:0000256" key="8">
    <source>
        <dbReference type="ARBA" id="ARBA00022794"/>
    </source>
</evidence>
<feature type="compositionally biased region" description="Polar residues" evidence="18">
    <location>
        <begin position="1309"/>
        <end position="1335"/>
    </location>
</feature>
<feature type="compositionally biased region" description="Basic and acidic residues" evidence="18">
    <location>
        <begin position="942"/>
        <end position="953"/>
    </location>
</feature>
<keyword evidence="6" id="KW-0479">Metal-binding</keyword>
<feature type="region of interest" description="Disordered" evidence="18">
    <location>
        <begin position="2219"/>
        <end position="2297"/>
    </location>
</feature>
<feature type="region of interest" description="Disordered" evidence="18">
    <location>
        <begin position="468"/>
        <end position="679"/>
    </location>
</feature>
<feature type="compositionally biased region" description="Polar residues" evidence="18">
    <location>
        <begin position="165"/>
        <end position="175"/>
    </location>
</feature>
<dbReference type="PANTHER" id="PTHR13531:SF5">
    <property type="entry name" value="TRANSMEMBRANE PROTEIN 216"/>
    <property type="match status" value="1"/>
</dbReference>
<dbReference type="PROSITE" id="PS50102">
    <property type="entry name" value="RRM"/>
    <property type="match status" value="2"/>
</dbReference>
<feature type="compositionally biased region" description="Basic and acidic residues" evidence="18">
    <location>
        <begin position="908"/>
        <end position="932"/>
    </location>
</feature>
<reference evidence="22 23" key="1">
    <citation type="submission" date="2022-01" db="EMBL/GenBank/DDBJ databases">
        <title>A high-quality chromosome-level genome assembly of rohu carp, Labeo rohita.</title>
        <authorList>
            <person name="Arick M.A. II"/>
            <person name="Hsu C.-Y."/>
            <person name="Magbanua Z."/>
            <person name="Pechanova O."/>
            <person name="Grover C."/>
            <person name="Miller E."/>
            <person name="Thrash A."/>
            <person name="Ezzel L."/>
            <person name="Alam S."/>
            <person name="Benzie J."/>
            <person name="Hamilton M."/>
            <person name="Karsi A."/>
            <person name="Lawrence M.L."/>
            <person name="Peterson D.G."/>
        </authorList>
    </citation>
    <scope>NUCLEOTIDE SEQUENCE [LARGE SCALE GENOMIC DNA]</scope>
    <source>
        <strain evidence="23">BAU-BD-2019</strain>
        <tissue evidence="22">Blood</tissue>
    </source>
</reference>
<feature type="compositionally biased region" description="Low complexity" evidence="18">
    <location>
        <begin position="1104"/>
        <end position="1119"/>
    </location>
</feature>
<feature type="compositionally biased region" description="Basic and acidic residues" evidence="18">
    <location>
        <begin position="1456"/>
        <end position="1465"/>
    </location>
</feature>
<feature type="compositionally biased region" description="Polar residues" evidence="18">
    <location>
        <begin position="1260"/>
        <end position="1270"/>
    </location>
</feature>
<keyword evidence="10 19" id="KW-1133">Transmembrane helix</keyword>
<comment type="function">
    <text evidence="15">Part of the tectonic-like complex which is required for tissue-specific ciliogenesis and may regulate ciliary membrane composition.</text>
</comment>
<keyword evidence="17" id="KW-0694">RNA-binding</keyword>
<dbReference type="Proteomes" id="UP000830375">
    <property type="component" value="Unassembled WGS sequence"/>
</dbReference>
<evidence type="ECO:0000256" key="13">
    <source>
        <dbReference type="ARBA" id="ARBA00023242"/>
    </source>
</evidence>
<evidence type="ECO:0000256" key="17">
    <source>
        <dbReference type="PROSITE-ProRule" id="PRU00176"/>
    </source>
</evidence>
<dbReference type="InterPro" id="IPR012677">
    <property type="entry name" value="Nucleotide-bd_a/b_plait_sf"/>
</dbReference>
<feature type="compositionally biased region" description="Acidic residues" evidence="18">
    <location>
        <begin position="536"/>
        <end position="566"/>
    </location>
</feature>
<feature type="compositionally biased region" description="Basic and acidic residues" evidence="18">
    <location>
        <begin position="2123"/>
        <end position="2138"/>
    </location>
</feature>
<feature type="compositionally biased region" description="Low complexity" evidence="18">
    <location>
        <begin position="503"/>
        <end position="512"/>
    </location>
</feature>
<evidence type="ECO:0000256" key="7">
    <source>
        <dbReference type="ARBA" id="ARBA00022771"/>
    </source>
</evidence>
<feature type="compositionally biased region" description="Acidic residues" evidence="18">
    <location>
        <begin position="1847"/>
        <end position="1881"/>
    </location>
</feature>
<dbReference type="Gene3D" id="3.30.70.330">
    <property type="match status" value="6"/>
</dbReference>
<feature type="compositionally biased region" description="Acidic residues" evidence="18">
    <location>
        <begin position="610"/>
        <end position="641"/>
    </location>
</feature>
<dbReference type="InterPro" id="IPR000690">
    <property type="entry name" value="Matrin/U1-C_Znf_C2H2"/>
</dbReference>
<feature type="transmembrane region" description="Helical" evidence="19">
    <location>
        <begin position="2399"/>
        <end position="2419"/>
    </location>
</feature>
<feature type="compositionally biased region" description="Low complexity" evidence="18">
    <location>
        <begin position="1336"/>
        <end position="1345"/>
    </location>
</feature>
<keyword evidence="8" id="KW-0970">Cilium biogenesis/degradation</keyword>
<feature type="compositionally biased region" description="Acidic residues" evidence="18">
    <location>
        <begin position="650"/>
        <end position="679"/>
    </location>
</feature>
<dbReference type="InterPro" id="IPR013087">
    <property type="entry name" value="Znf_C2H2_type"/>
</dbReference>
<evidence type="ECO:0000256" key="5">
    <source>
        <dbReference type="ARBA" id="ARBA00022692"/>
    </source>
</evidence>
<evidence type="ECO:0000259" key="21">
    <source>
        <dbReference type="PROSITE" id="PS50171"/>
    </source>
</evidence>
<keyword evidence="12" id="KW-0206">Cytoskeleton</keyword>
<feature type="region of interest" description="Disordered" evidence="18">
    <location>
        <begin position="828"/>
        <end position="961"/>
    </location>
</feature>
<feature type="domain" description="RRM" evidence="20">
    <location>
        <begin position="392"/>
        <end position="465"/>
    </location>
</feature>
<evidence type="ECO:0000256" key="4">
    <source>
        <dbReference type="ARBA" id="ARBA00022490"/>
    </source>
</evidence>